<sequence>MSSMQEPVPPRMLEELREILAESYHAKCNLHDFPTKLKEEPTHKRFTVFDVSLGPDLSDRQWNVERGSRVTTRPGDITYPKKKSLRCFCLALMLGAILRRDDVILETRVVKHAAHVYGQDAIKELALCTPSSSCILLLLETVEEISLPYNDFAE</sequence>
<dbReference type="Proteomes" id="UP000600918">
    <property type="component" value="Unassembled WGS sequence"/>
</dbReference>
<proteinExistence type="predicted"/>
<protein>
    <submittedName>
        <fullName evidence="1">Uncharacterized protein</fullName>
    </submittedName>
</protein>
<organism evidence="1 2">
    <name type="scientific">Vespula pensylvanica</name>
    <name type="common">Western yellow jacket</name>
    <name type="synonym">Wasp</name>
    <dbReference type="NCBI Taxonomy" id="30213"/>
    <lineage>
        <taxon>Eukaryota</taxon>
        <taxon>Metazoa</taxon>
        <taxon>Ecdysozoa</taxon>
        <taxon>Arthropoda</taxon>
        <taxon>Hexapoda</taxon>
        <taxon>Insecta</taxon>
        <taxon>Pterygota</taxon>
        <taxon>Neoptera</taxon>
        <taxon>Endopterygota</taxon>
        <taxon>Hymenoptera</taxon>
        <taxon>Apocrita</taxon>
        <taxon>Aculeata</taxon>
        <taxon>Vespoidea</taxon>
        <taxon>Vespidae</taxon>
        <taxon>Vespinae</taxon>
        <taxon>Vespula</taxon>
    </lineage>
</organism>
<keyword evidence="2" id="KW-1185">Reference proteome</keyword>
<gene>
    <name evidence="1" type="ORF">H0235_001495</name>
</gene>
<accession>A0A834PG75</accession>
<evidence type="ECO:0000313" key="2">
    <source>
        <dbReference type="Proteomes" id="UP000600918"/>
    </source>
</evidence>
<dbReference type="EMBL" id="JACSDY010000001">
    <property type="protein sequence ID" value="KAF7439104.1"/>
    <property type="molecule type" value="Genomic_DNA"/>
</dbReference>
<name>A0A834PG75_VESPE</name>
<reference evidence="1" key="1">
    <citation type="journal article" date="2020" name="G3 (Bethesda)">
        <title>High-Quality Assemblies for Three Invasive Social Wasps from the &lt;i&gt;Vespula&lt;/i&gt; Genus.</title>
        <authorList>
            <person name="Harrop T.W.R."/>
            <person name="Guhlin J."/>
            <person name="McLaughlin G.M."/>
            <person name="Permina E."/>
            <person name="Stockwell P."/>
            <person name="Gilligan J."/>
            <person name="Le Lec M.F."/>
            <person name="Gruber M.A.M."/>
            <person name="Quinn O."/>
            <person name="Lovegrove M."/>
            <person name="Duncan E.J."/>
            <person name="Remnant E.J."/>
            <person name="Van Eeckhoven J."/>
            <person name="Graham B."/>
            <person name="Knapp R.A."/>
            <person name="Langford K.W."/>
            <person name="Kronenberg Z."/>
            <person name="Press M.O."/>
            <person name="Eacker S.M."/>
            <person name="Wilson-Rankin E.E."/>
            <person name="Purcell J."/>
            <person name="Lester P.J."/>
            <person name="Dearden P.K."/>
        </authorList>
    </citation>
    <scope>NUCLEOTIDE SEQUENCE</scope>
    <source>
        <strain evidence="1">Volc-1</strain>
    </source>
</reference>
<comment type="caution">
    <text evidence="1">The sequence shown here is derived from an EMBL/GenBank/DDBJ whole genome shotgun (WGS) entry which is preliminary data.</text>
</comment>
<evidence type="ECO:0000313" key="1">
    <source>
        <dbReference type="EMBL" id="KAF7439104.1"/>
    </source>
</evidence>
<dbReference type="AlphaFoldDB" id="A0A834PG75"/>